<protein>
    <submittedName>
        <fullName evidence="1">Uncharacterized protein</fullName>
    </submittedName>
</protein>
<sequence length="62" mass="6749">MSQIDLPAVELLRDMACSLNVVIDLEVEELTPGLFAVEVSDPFSSVWGDGDHEVIAMLAFGR</sequence>
<evidence type="ECO:0000313" key="1">
    <source>
        <dbReference type="EMBL" id="TMR37540.1"/>
    </source>
</evidence>
<accession>A0A5S4HF40</accession>
<proteinExistence type="predicted"/>
<reference evidence="1 2" key="1">
    <citation type="submission" date="2019-05" db="EMBL/GenBank/DDBJ databases">
        <title>Draft genome sequence of Actinomadura geliboluensis A8036.</title>
        <authorList>
            <person name="Saricaoglu S."/>
            <person name="Isik K."/>
        </authorList>
    </citation>
    <scope>NUCLEOTIDE SEQUENCE [LARGE SCALE GENOMIC DNA]</scope>
    <source>
        <strain evidence="1 2">A8036</strain>
    </source>
</reference>
<comment type="caution">
    <text evidence="1">The sequence shown here is derived from an EMBL/GenBank/DDBJ whole genome shotgun (WGS) entry which is preliminary data.</text>
</comment>
<gene>
    <name evidence="1" type="ORF">ETD96_18200</name>
</gene>
<keyword evidence="2" id="KW-1185">Reference proteome</keyword>
<dbReference type="EMBL" id="VCKZ01000123">
    <property type="protein sequence ID" value="TMR37540.1"/>
    <property type="molecule type" value="Genomic_DNA"/>
</dbReference>
<dbReference type="Proteomes" id="UP000305238">
    <property type="component" value="Unassembled WGS sequence"/>
</dbReference>
<dbReference type="AlphaFoldDB" id="A0A5S4HF40"/>
<evidence type="ECO:0000313" key="2">
    <source>
        <dbReference type="Proteomes" id="UP000305238"/>
    </source>
</evidence>
<name>A0A5S4HF40_9ACTN</name>
<organism evidence="1 2">
    <name type="scientific">Actinomadura geliboluensis</name>
    <dbReference type="NCBI Taxonomy" id="882440"/>
    <lineage>
        <taxon>Bacteria</taxon>
        <taxon>Bacillati</taxon>
        <taxon>Actinomycetota</taxon>
        <taxon>Actinomycetes</taxon>
        <taxon>Streptosporangiales</taxon>
        <taxon>Thermomonosporaceae</taxon>
        <taxon>Actinomadura</taxon>
    </lineage>
</organism>